<evidence type="ECO:0000256" key="1">
    <source>
        <dbReference type="SAM" id="MobiDB-lite"/>
    </source>
</evidence>
<keyword evidence="3" id="KW-1185">Reference proteome</keyword>
<feature type="compositionally biased region" description="Low complexity" evidence="1">
    <location>
        <begin position="598"/>
        <end position="613"/>
    </location>
</feature>
<evidence type="ECO:0000313" key="2">
    <source>
        <dbReference type="EMBL" id="DAZ98724.1"/>
    </source>
</evidence>
<proteinExistence type="predicted"/>
<sequence length="969" mass="106562">MADEDATYSDDDYADDYENDNEQSADHLEASAAASVGGFEPEDAAGDEDPQNSALSSVNASKPPEDDEKHVADAGDDGDGYDDYDAGFEEEDKPQPPTHVQEDDNPSNDEPEQSAYSADEGDDQPPLPSNDAVVTPSDRTPASESIITLESTSTPSPADAPTTTPLQKEEDQHQNTESAKSEAATPTPIVTDVHTKPADTVRSKSETSLKEIRMAAARNDDEIPEGLETRRGSTRRRSSMPFIARLPSVEELFSVEHDSEHEQPQQHEPGASATPIVRKKSAGGLVEDAVVDLTVEETLGRRRSNSQPFILRLPSVREIDFGLAKGIEDGLPPPSPHESDSDEAKESDNEDQIPPHPTEANSMETKTVVEAEAAGETIEPTMSVFSQPNMSAILDLGDGADYDEDGDDRRPSTTSSNNNENDGDSSLPSSSRETPDYGEDDEDDGLKGIQIQNTSSRLLRRRASSPTGGESEFDEDQDRRDTEMLLQEAQMIMSKQQPANAAPTLPSITKSRTSSRRPSANTDYGSDGEFAAEDDGAYDEYAEEEENEYENDDDVPPDNAYDVVVKEVAPEPSNTQHSDQVTLSPVASSSLTNSPGQSASASDRAARFAALRANKYASASVPQKSLKTSPPRPNPVPQRPKAAAQPTRPTPARPVKSVPQSTPSKPPPTGHAETRRPIRPHSDHQPKETKPSTSPVKTTSPRTSPTKESGLRQPTSPRYQEHVYVEEYPKLPRKEPVYRQKKLKEKPDLAELKKKLMPLKPPPNLRIDLKNMDKEKREWLLLNMFRHGDNIAKYEPFMPGVSPKRPGSASAIRRQVTPQQMYDDYSFFSGMPTANPYARNTGRKLIQPNPLMIEKERNWVATKPLESEIPSYDSILDKYCTTVASPMVQRHIYQTRETDLSPQLAYVLEKRVHKQWKKEIHDAFGSVSSSYKTTIVSGKQSQSPTRLPRASPSHRPPEHPPATAPSFPS</sequence>
<feature type="compositionally biased region" description="Low complexity" evidence="1">
    <location>
        <begin position="412"/>
        <end position="426"/>
    </location>
</feature>
<feature type="compositionally biased region" description="Basic and acidic residues" evidence="1">
    <location>
        <begin position="337"/>
        <end position="347"/>
    </location>
</feature>
<feature type="compositionally biased region" description="Basic and acidic residues" evidence="1">
    <location>
        <begin position="256"/>
        <end position="265"/>
    </location>
</feature>
<accession>A0AAV2YZ48</accession>
<dbReference type="Proteomes" id="UP001146120">
    <property type="component" value="Unassembled WGS sequence"/>
</dbReference>
<feature type="compositionally biased region" description="Polar residues" evidence="1">
    <location>
        <begin position="572"/>
        <end position="597"/>
    </location>
</feature>
<protein>
    <submittedName>
        <fullName evidence="2">Uncharacterized protein</fullName>
    </submittedName>
</protein>
<dbReference type="AlphaFoldDB" id="A0AAV2YZ48"/>
<name>A0AAV2YZ48_9STRA</name>
<feature type="compositionally biased region" description="Acidic residues" evidence="1">
    <location>
        <begin position="530"/>
        <end position="556"/>
    </location>
</feature>
<reference evidence="2" key="1">
    <citation type="submission" date="2022-11" db="EMBL/GenBank/DDBJ databases">
        <authorList>
            <person name="Morgan W.R."/>
            <person name="Tartar A."/>
        </authorList>
    </citation>
    <scope>NUCLEOTIDE SEQUENCE</scope>
    <source>
        <strain evidence="2">ARSEF 373</strain>
    </source>
</reference>
<feature type="region of interest" description="Disordered" evidence="1">
    <location>
        <begin position="935"/>
        <end position="969"/>
    </location>
</feature>
<feature type="compositionally biased region" description="Basic and acidic residues" evidence="1">
    <location>
        <begin position="193"/>
        <end position="231"/>
    </location>
</feature>
<feature type="compositionally biased region" description="Polar residues" evidence="1">
    <location>
        <begin position="506"/>
        <end position="524"/>
    </location>
</feature>
<reference evidence="2" key="2">
    <citation type="journal article" date="2023" name="Microbiol Resour">
        <title>Decontamination and Annotation of the Draft Genome Sequence of the Oomycete Lagenidium giganteum ARSEF 373.</title>
        <authorList>
            <person name="Morgan W.R."/>
            <person name="Tartar A."/>
        </authorList>
    </citation>
    <scope>NUCLEOTIDE SEQUENCE</scope>
    <source>
        <strain evidence="2">ARSEF 373</strain>
    </source>
</reference>
<organism evidence="2 3">
    <name type="scientific">Lagenidium giganteum</name>
    <dbReference type="NCBI Taxonomy" id="4803"/>
    <lineage>
        <taxon>Eukaryota</taxon>
        <taxon>Sar</taxon>
        <taxon>Stramenopiles</taxon>
        <taxon>Oomycota</taxon>
        <taxon>Peronosporomycetes</taxon>
        <taxon>Pythiales</taxon>
        <taxon>Pythiaceae</taxon>
    </lineage>
</organism>
<feature type="region of interest" description="Disordered" evidence="1">
    <location>
        <begin position="1"/>
        <end position="241"/>
    </location>
</feature>
<feature type="compositionally biased region" description="Acidic residues" evidence="1">
    <location>
        <begin position="40"/>
        <end position="50"/>
    </location>
</feature>
<feature type="compositionally biased region" description="Polar residues" evidence="1">
    <location>
        <begin position="51"/>
        <end position="60"/>
    </location>
</feature>
<comment type="caution">
    <text evidence="2">The sequence shown here is derived from an EMBL/GenBank/DDBJ whole genome shotgun (WGS) entry which is preliminary data.</text>
</comment>
<feature type="compositionally biased region" description="Pro residues" evidence="1">
    <location>
        <begin position="959"/>
        <end position="969"/>
    </location>
</feature>
<gene>
    <name evidence="2" type="ORF">N0F65_006756</name>
</gene>
<dbReference type="EMBL" id="DAKRPA010000099">
    <property type="protein sequence ID" value="DAZ98724.1"/>
    <property type="molecule type" value="Genomic_DNA"/>
</dbReference>
<feature type="region of interest" description="Disordered" evidence="1">
    <location>
        <begin position="324"/>
        <end position="727"/>
    </location>
</feature>
<feature type="compositionally biased region" description="Basic and acidic residues" evidence="1">
    <location>
        <begin position="672"/>
        <end position="690"/>
    </location>
</feature>
<feature type="region of interest" description="Disordered" evidence="1">
    <location>
        <begin position="256"/>
        <end position="280"/>
    </location>
</feature>
<evidence type="ECO:0000313" key="3">
    <source>
        <dbReference type="Proteomes" id="UP001146120"/>
    </source>
</evidence>
<feature type="compositionally biased region" description="Polar residues" evidence="1">
    <location>
        <begin position="935"/>
        <end position="945"/>
    </location>
</feature>
<feature type="compositionally biased region" description="Acidic residues" evidence="1">
    <location>
        <begin position="74"/>
        <end position="92"/>
    </location>
</feature>
<feature type="compositionally biased region" description="Acidic residues" evidence="1">
    <location>
        <begin position="1"/>
        <end position="23"/>
    </location>
</feature>
<feature type="compositionally biased region" description="Low complexity" evidence="1">
    <location>
        <begin position="691"/>
        <end position="708"/>
    </location>
</feature>
<feature type="compositionally biased region" description="Acidic residues" evidence="1">
    <location>
        <begin position="103"/>
        <end position="112"/>
    </location>
</feature>
<feature type="compositionally biased region" description="Basic and acidic residues" evidence="1">
    <location>
        <begin position="63"/>
        <end position="73"/>
    </location>
</feature>
<feature type="compositionally biased region" description="Low complexity" evidence="1">
    <location>
        <begin position="143"/>
        <end position="165"/>
    </location>
</feature>